<evidence type="ECO:0000259" key="2">
    <source>
        <dbReference type="Pfam" id="PF00144"/>
    </source>
</evidence>
<dbReference type="Gene3D" id="3.40.710.10">
    <property type="entry name" value="DD-peptidase/beta-lactamase superfamily"/>
    <property type="match status" value="1"/>
</dbReference>
<dbReference type="GO" id="GO:0016787">
    <property type="term" value="F:hydrolase activity"/>
    <property type="evidence" value="ECO:0007669"/>
    <property type="project" value="UniProtKB-KW"/>
</dbReference>
<dbReference type="EMBL" id="SMTF01000017">
    <property type="protein sequence ID" value="TDK21058.1"/>
    <property type="molecule type" value="Genomic_DNA"/>
</dbReference>
<feature type="domain" description="Beta-lactamase-related" evidence="2">
    <location>
        <begin position="165"/>
        <end position="474"/>
    </location>
</feature>
<feature type="signal peptide" evidence="1">
    <location>
        <begin position="1"/>
        <end position="29"/>
    </location>
</feature>
<evidence type="ECO:0000256" key="1">
    <source>
        <dbReference type="SAM" id="SignalP"/>
    </source>
</evidence>
<dbReference type="PANTHER" id="PTHR46825:SF9">
    <property type="entry name" value="BETA-LACTAMASE-RELATED DOMAIN-CONTAINING PROTEIN"/>
    <property type="match status" value="1"/>
</dbReference>
<evidence type="ECO:0000313" key="4">
    <source>
        <dbReference type="Proteomes" id="UP000294796"/>
    </source>
</evidence>
<name>A0A4R5TNB4_9GAMM</name>
<feature type="chain" id="PRO_5020513683" evidence="1">
    <location>
        <begin position="30"/>
        <end position="486"/>
    </location>
</feature>
<dbReference type="Pfam" id="PF00144">
    <property type="entry name" value="Beta-lactamase"/>
    <property type="match status" value="1"/>
</dbReference>
<keyword evidence="3" id="KW-0378">Hydrolase</keyword>
<keyword evidence="1" id="KW-0732">Signal</keyword>
<dbReference type="InterPro" id="IPR001466">
    <property type="entry name" value="Beta-lactam-related"/>
</dbReference>
<dbReference type="PANTHER" id="PTHR46825">
    <property type="entry name" value="D-ALANYL-D-ALANINE-CARBOXYPEPTIDASE/ENDOPEPTIDASE AMPH"/>
    <property type="match status" value="1"/>
</dbReference>
<dbReference type="AlphaFoldDB" id="A0A4R5TNB4"/>
<organism evidence="3 4">
    <name type="scientific">Luteimonas aestuarii</name>
    <dbReference type="NCBI Taxonomy" id="453837"/>
    <lineage>
        <taxon>Bacteria</taxon>
        <taxon>Pseudomonadati</taxon>
        <taxon>Pseudomonadota</taxon>
        <taxon>Gammaproteobacteria</taxon>
        <taxon>Lysobacterales</taxon>
        <taxon>Lysobacteraceae</taxon>
        <taxon>Luteimonas</taxon>
    </lineage>
</organism>
<proteinExistence type="predicted"/>
<reference evidence="3 4" key="1">
    <citation type="submission" date="2019-03" db="EMBL/GenBank/DDBJ databases">
        <title>Luteimonas zhaokaii sp.nov., isolated from the rectal contents of Plateau pika in Yushu, Qinghai Province, China.</title>
        <authorList>
            <person name="Zhang G."/>
        </authorList>
    </citation>
    <scope>NUCLEOTIDE SEQUENCE [LARGE SCALE GENOMIC DNA]</scope>
    <source>
        <strain evidence="3 4">B9</strain>
    </source>
</reference>
<dbReference type="InterPro" id="IPR050491">
    <property type="entry name" value="AmpC-like"/>
</dbReference>
<sequence length="486" mass="52183">MVPTPFRVPAMSRAVSLLVACCLPLTLLAQPSPAPTDRPVPVAEAALDPARQALDAWLAAFNSGERAPLEAFRDRWKPDMDVDGMLGFRVETGGFRLVRHEPSDPGKALALLQEMDSDTVARMQMEVRAGEPARLEIRTIDPPEDLRVARMTAQGAIDALVARADEQAADDGFSGVLLVASGDDVLLHRAWHRAGAPADAPVTLDTRFRIGSMNKMFTAVATLQLVQAGKLSLDGTVGEYLPGYPNAEVAKATVRQLLTHSGGTGDFFGPEFDAQRLSLKTHDDYVRLFGARAPTHAPGAEQRYSNHGFLLLGAIIERASGQSYYDYIDTHVFAPAGMQRSGSLPEDVDVPGRAIAYMRKDGAWVDAADTLPYRGTAAGGGYSTAGDLLAFARALLDGTLLSPDMLAEATRNQTPWYGYGFMARTQDGVRMFGHGGGAPGMNGDLRVYPDHGIVVVGLANVDPPAANRLVDYYLLRMPLPTAAAER</sequence>
<dbReference type="Proteomes" id="UP000294796">
    <property type="component" value="Unassembled WGS sequence"/>
</dbReference>
<dbReference type="OrthoDB" id="9799367at2"/>
<accession>A0A4R5TNB4</accession>
<comment type="caution">
    <text evidence="3">The sequence shown here is derived from an EMBL/GenBank/DDBJ whole genome shotgun (WGS) entry which is preliminary data.</text>
</comment>
<gene>
    <name evidence="3" type="ORF">E2F46_15270</name>
</gene>
<dbReference type="SUPFAM" id="SSF56601">
    <property type="entry name" value="beta-lactamase/transpeptidase-like"/>
    <property type="match status" value="1"/>
</dbReference>
<dbReference type="InterPro" id="IPR012338">
    <property type="entry name" value="Beta-lactam/transpept-like"/>
</dbReference>
<protein>
    <submittedName>
        <fullName evidence="3">Class A beta-lactamase-related serine hydrolase</fullName>
    </submittedName>
</protein>
<evidence type="ECO:0000313" key="3">
    <source>
        <dbReference type="EMBL" id="TDK21058.1"/>
    </source>
</evidence>
<keyword evidence="4" id="KW-1185">Reference proteome</keyword>